<dbReference type="PANTHER" id="PTHR32282">
    <property type="entry name" value="BINDING PROTEIN TRANSPEPTIDASE, PUTATIVE-RELATED"/>
    <property type="match status" value="1"/>
</dbReference>
<evidence type="ECO:0000256" key="10">
    <source>
        <dbReference type="ARBA" id="ARBA00022960"/>
    </source>
</evidence>
<dbReference type="GO" id="GO:0071555">
    <property type="term" value="P:cell wall organization"/>
    <property type="evidence" value="ECO:0007669"/>
    <property type="project" value="UniProtKB-KW"/>
</dbReference>
<evidence type="ECO:0000256" key="8">
    <source>
        <dbReference type="ARBA" id="ARBA00022679"/>
    </source>
</evidence>
<evidence type="ECO:0000256" key="14">
    <source>
        <dbReference type="ARBA" id="ARBA00023316"/>
    </source>
</evidence>
<dbReference type="GO" id="GO:0008658">
    <property type="term" value="F:penicillin binding"/>
    <property type="evidence" value="ECO:0007669"/>
    <property type="project" value="InterPro"/>
</dbReference>
<evidence type="ECO:0000256" key="2">
    <source>
        <dbReference type="ARBA" id="ARBA00007090"/>
    </source>
</evidence>
<dbReference type="Pfam" id="PF00905">
    <property type="entry name" value="Transpeptidase"/>
    <property type="match status" value="1"/>
</dbReference>
<evidence type="ECO:0000256" key="3">
    <source>
        <dbReference type="ARBA" id="ARBA00007739"/>
    </source>
</evidence>
<dbReference type="GO" id="GO:0009252">
    <property type="term" value="P:peptidoglycan biosynthetic process"/>
    <property type="evidence" value="ECO:0007669"/>
    <property type="project" value="UniProtKB-KW"/>
</dbReference>
<evidence type="ECO:0000256" key="12">
    <source>
        <dbReference type="ARBA" id="ARBA00023136"/>
    </source>
</evidence>
<comment type="catalytic activity">
    <reaction evidence="15">
        <text>Preferential cleavage: (Ac)2-L-Lys-D-Ala-|-D-Ala. Also transpeptidation of peptidyl-alanyl moieties that are N-acyl substituents of D-alanine.</text>
        <dbReference type="EC" id="3.4.16.4"/>
    </reaction>
</comment>
<dbReference type="AlphaFoldDB" id="A0A1F6VRZ0"/>
<evidence type="ECO:0000256" key="7">
    <source>
        <dbReference type="ARBA" id="ARBA00022676"/>
    </source>
</evidence>
<evidence type="ECO:0000256" key="4">
    <source>
        <dbReference type="ARBA" id="ARBA00022475"/>
    </source>
</evidence>
<comment type="caution">
    <text evidence="19">The sequence shown here is derived from an EMBL/GenBank/DDBJ whole genome shotgun (WGS) entry which is preliminary data.</text>
</comment>
<dbReference type="InterPro" id="IPR036950">
    <property type="entry name" value="PBP_transglycosylase"/>
</dbReference>
<keyword evidence="10" id="KW-0133">Cell shape</keyword>
<keyword evidence="6" id="KW-0645">Protease</keyword>
<comment type="catalytic activity">
    <reaction evidence="16">
        <text>[GlcNAc-(1-&gt;4)-Mur2Ac(oyl-L-Ala-gamma-D-Glu-L-Lys-D-Ala-D-Ala)](n)-di-trans,octa-cis-undecaprenyl diphosphate + beta-D-GlcNAc-(1-&gt;4)-Mur2Ac(oyl-L-Ala-gamma-D-Glu-L-Lys-D-Ala-D-Ala)-di-trans,octa-cis-undecaprenyl diphosphate = [GlcNAc-(1-&gt;4)-Mur2Ac(oyl-L-Ala-gamma-D-Glu-L-Lys-D-Ala-D-Ala)](n+1)-di-trans,octa-cis-undecaprenyl diphosphate + di-trans,octa-cis-undecaprenyl diphosphate + H(+)</text>
        <dbReference type="Rhea" id="RHEA:23708"/>
        <dbReference type="Rhea" id="RHEA-COMP:9602"/>
        <dbReference type="Rhea" id="RHEA-COMP:9603"/>
        <dbReference type="ChEBI" id="CHEBI:15378"/>
        <dbReference type="ChEBI" id="CHEBI:58405"/>
        <dbReference type="ChEBI" id="CHEBI:60033"/>
        <dbReference type="ChEBI" id="CHEBI:78435"/>
        <dbReference type="EC" id="2.4.99.28"/>
    </reaction>
</comment>
<dbReference type="PANTHER" id="PTHR32282:SF11">
    <property type="entry name" value="PENICILLIN-BINDING PROTEIN 1B"/>
    <property type="match status" value="1"/>
</dbReference>
<keyword evidence="12" id="KW-0472">Membrane</keyword>
<dbReference type="InterPro" id="IPR001264">
    <property type="entry name" value="Glyco_trans_51"/>
</dbReference>
<evidence type="ECO:0000256" key="1">
    <source>
        <dbReference type="ARBA" id="ARBA00004236"/>
    </source>
</evidence>
<accession>A0A1F6VRZ0</accession>
<gene>
    <name evidence="19" type="ORF">A3J61_00855</name>
</gene>
<evidence type="ECO:0000256" key="5">
    <source>
        <dbReference type="ARBA" id="ARBA00022645"/>
    </source>
</evidence>
<keyword evidence="7" id="KW-0328">Glycosyltransferase</keyword>
<evidence type="ECO:0000256" key="13">
    <source>
        <dbReference type="ARBA" id="ARBA00023268"/>
    </source>
</evidence>
<dbReference type="FunFam" id="1.10.3810.10:FF:000001">
    <property type="entry name" value="Penicillin-binding protein 1A"/>
    <property type="match status" value="1"/>
</dbReference>
<feature type="domain" description="Glycosyl transferase family 51" evidence="18">
    <location>
        <begin position="67"/>
        <end position="234"/>
    </location>
</feature>
<evidence type="ECO:0000256" key="9">
    <source>
        <dbReference type="ARBA" id="ARBA00022801"/>
    </source>
</evidence>
<dbReference type="EMBL" id="MFUC01000007">
    <property type="protein sequence ID" value="OGI72374.1"/>
    <property type="molecule type" value="Genomic_DNA"/>
</dbReference>
<proteinExistence type="inferred from homology"/>
<sequence length="816" mass="90527">MKKHTTSVSKNMLLGFLGLIFVFIAVTVLAYSQMKLPDFNNFMDYKISNSTKIYDRTGDIVLYDLQGSVRRTEIPLNNMGENLKKATIAVEDETFYTHSGVRPKSVVRAIFKTLTTGKKQGGSTITQQVVKNAILTRDRTISRKLKEWVLAIRIESTLSKDQILEIYLNQNPYGGVTYGAYEGAHGLFNKDPKDLTLAESAYMAAIPKGPSIYSPYGENKQKLEDRKNYVLKRILDTGAITNEEYESALAEKVVFSPAENRGVKANHFVFYIKKYLAEKYGEEAVESGGLSVYTTLDYDLQKRAEEILKKRATEAEKVYDAGNQALVTMDPKTGQILVMVGSRDYFNKEIDGAFNVATAKRQPGSAFKPVVYAKAFEKGYTPETVLFDVATEFNTGCPPWGSEAKECYSPSNFDGLFRGPIKLRDALQQSINIPAVKLLYLIGIDDVLKTANDLGIELLGDKNQYGLSLVLGGGEVSLLDMVHGYSTLANKGKFMPTTGILRIVDARGGILEEYVDTEGRQVISEDATKTLASVLTDNTARTPTFGANSALYIPGFQVAAKTGTTNNNRDAWLIGYTPNITVGVWAGNNNNKEMKKGGVAIAGPSWNEFMRYVLSKYPAEVFEEAPVINTSISPVLRGSWMGDASKIIDSRTGLLADTSTPIEFKKEVITANVHSILYWVDKDNPLNAKPTNPYNNPMFKNWEYGVQNWWAKNSGRYGDSMTLDLNINTNPNKSDVVITTNPYTIITNSVLIFDYLFTSNNKLVKTNVFLNGKYLGETKTNNFSKPINPDQILEQNSLTLIVEDSSGTSTSKTIYF</sequence>
<comment type="similarity">
    <text evidence="2">In the C-terminal section; belongs to the transpeptidase family.</text>
</comment>
<keyword evidence="5" id="KW-0121">Carboxypeptidase</keyword>
<dbReference type="Gene3D" id="3.40.710.10">
    <property type="entry name" value="DD-peptidase/beta-lactamase superfamily"/>
    <property type="match status" value="1"/>
</dbReference>
<organism evidence="19 20">
    <name type="scientific">Candidatus Nomurabacteria bacterium RIFCSPHIGHO2_02_FULL_38_15</name>
    <dbReference type="NCBI Taxonomy" id="1801752"/>
    <lineage>
        <taxon>Bacteria</taxon>
        <taxon>Candidatus Nomuraibacteriota</taxon>
    </lineage>
</organism>
<keyword evidence="11" id="KW-0573">Peptidoglycan synthesis</keyword>
<evidence type="ECO:0000256" key="15">
    <source>
        <dbReference type="ARBA" id="ARBA00034000"/>
    </source>
</evidence>
<name>A0A1F6VRZ0_9BACT</name>
<reference evidence="19 20" key="1">
    <citation type="journal article" date="2016" name="Nat. Commun.">
        <title>Thousands of microbial genomes shed light on interconnected biogeochemical processes in an aquifer system.</title>
        <authorList>
            <person name="Anantharaman K."/>
            <person name="Brown C.T."/>
            <person name="Hug L.A."/>
            <person name="Sharon I."/>
            <person name="Castelle C.J."/>
            <person name="Probst A.J."/>
            <person name="Thomas B.C."/>
            <person name="Singh A."/>
            <person name="Wilkins M.J."/>
            <person name="Karaoz U."/>
            <person name="Brodie E.L."/>
            <person name="Williams K.H."/>
            <person name="Hubbard S.S."/>
            <person name="Banfield J.F."/>
        </authorList>
    </citation>
    <scope>NUCLEOTIDE SEQUENCE [LARGE SCALE GENOMIC DNA]</scope>
</reference>
<keyword evidence="4" id="KW-1003">Cell membrane</keyword>
<evidence type="ECO:0000313" key="20">
    <source>
        <dbReference type="Proteomes" id="UP000179686"/>
    </source>
</evidence>
<evidence type="ECO:0000256" key="11">
    <source>
        <dbReference type="ARBA" id="ARBA00022984"/>
    </source>
</evidence>
<dbReference type="Gene3D" id="1.10.3810.10">
    <property type="entry name" value="Biosynthetic peptidoglycan transglycosylase-like"/>
    <property type="match status" value="1"/>
</dbReference>
<evidence type="ECO:0000259" key="18">
    <source>
        <dbReference type="Pfam" id="PF00912"/>
    </source>
</evidence>
<protein>
    <submittedName>
        <fullName evidence="19">Uncharacterized protein</fullName>
    </submittedName>
</protein>
<dbReference type="Pfam" id="PF00912">
    <property type="entry name" value="Transgly"/>
    <property type="match status" value="1"/>
</dbReference>
<dbReference type="InterPro" id="IPR023346">
    <property type="entry name" value="Lysozyme-like_dom_sf"/>
</dbReference>
<comment type="subcellular location">
    <subcellularLocation>
        <location evidence="1">Cell membrane</location>
    </subcellularLocation>
</comment>
<dbReference type="InterPro" id="IPR050396">
    <property type="entry name" value="Glycosyltr_51/Transpeptidase"/>
</dbReference>
<dbReference type="GO" id="GO:0030288">
    <property type="term" value="C:outer membrane-bounded periplasmic space"/>
    <property type="evidence" value="ECO:0007669"/>
    <property type="project" value="TreeGrafter"/>
</dbReference>
<comment type="similarity">
    <text evidence="3">In the N-terminal section; belongs to the glycosyltransferase 51 family.</text>
</comment>
<dbReference type="SUPFAM" id="SSF53955">
    <property type="entry name" value="Lysozyme-like"/>
    <property type="match status" value="1"/>
</dbReference>
<keyword evidence="13" id="KW-0511">Multifunctional enzyme</keyword>
<dbReference type="InterPro" id="IPR012338">
    <property type="entry name" value="Beta-lactam/transpept-like"/>
</dbReference>
<evidence type="ECO:0000256" key="16">
    <source>
        <dbReference type="ARBA" id="ARBA00049902"/>
    </source>
</evidence>
<dbReference type="STRING" id="1801752.A3J61_00855"/>
<feature type="domain" description="Penicillin-binding protein transpeptidase" evidence="17">
    <location>
        <begin position="326"/>
        <end position="610"/>
    </location>
</feature>
<dbReference type="GO" id="GO:0009002">
    <property type="term" value="F:serine-type D-Ala-D-Ala carboxypeptidase activity"/>
    <property type="evidence" value="ECO:0007669"/>
    <property type="project" value="UniProtKB-EC"/>
</dbReference>
<keyword evidence="9" id="KW-0378">Hydrolase</keyword>
<dbReference type="InterPro" id="IPR001460">
    <property type="entry name" value="PCN-bd_Tpept"/>
</dbReference>
<dbReference type="GO" id="GO:0005886">
    <property type="term" value="C:plasma membrane"/>
    <property type="evidence" value="ECO:0007669"/>
    <property type="project" value="UniProtKB-SubCell"/>
</dbReference>
<dbReference type="SUPFAM" id="SSF56601">
    <property type="entry name" value="beta-lactamase/transpeptidase-like"/>
    <property type="match status" value="1"/>
</dbReference>
<dbReference type="GO" id="GO:0006508">
    <property type="term" value="P:proteolysis"/>
    <property type="evidence" value="ECO:0007669"/>
    <property type="project" value="UniProtKB-KW"/>
</dbReference>
<keyword evidence="8" id="KW-0808">Transferase</keyword>
<keyword evidence="14" id="KW-0961">Cell wall biogenesis/degradation</keyword>
<evidence type="ECO:0000259" key="17">
    <source>
        <dbReference type="Pfam" id="PF00905"/>
    </source>
</evidence>
<dbReference type="GO" id="GO:0008360">
    <property type="term" value="P:regulation of cell shape"/>
    <property type="evidence" value="ECO:0007669"/>
    <property type="project" value="UniProtKB-KW"/>
</dbReference>
<evidence type="ECO:0000313" key="19">
    <source>
        <dbReference type="EMBL" id="OGI72374.1"/>
    </source>
</evidence>
<dbReference type="Proteomes" id="UP000179686">
    <property type="component" value="Unassembled WGS sequence"/>
</dbReference>
<dbReference type="GO" id="GO:0008955">
    <property type="term" value="F:peptidoglycan glycosyltransferase activity"/>
    <property type="evidence" value="ECO:0007669"/>
    <property type="project" value="UniProtKB-EC"/>
</dbReference>
<evidence type="ECO:0000256" key="6">
    <source>
        <dbReference type="ARBA" id="ARBA00022670"/>
    </source>
</evidence>